<proteinExistence type="predicted"/>
<comment type="caution">
    <text evidence="2">The sequence shown here is derived from an EMBL/GenBank/DDBJ whole genome shotgun (WGS) entry which is preliminary data.</text>
</comment>
<evidence type="ECO:0000313" key="3">
    <source>
        <dbReference type="Proteomes" id="UP000996601"/>
    </source>
</evidence>
<accession>A0ABT1RFD6</accession>
<gene>
    <name evidence="2" type="ORF">GB927_027935</name>
</gene>
<keyword evidence="3" id="KW-1185">Reference proteome</keyword>
<protein>
    <submittedName>
        <fullName evidence="2">Uncharacterized protein</fullName>
    </submittedName>
</protein>
<dbReference type="EMBL" id="WHSB02000015">
    <property type="protein sequence ID" value="MCQ4633895.1"/>
    <property type="molecule type" value="Genomic_DNA"/>
</dbReference>
<dbReference type="Proteomes" id="UP000996601">
    <property type="component" value="Unassembled WGS sequence"/>
</dbReference>
<evidence type="ECO:0000313" key="2">
    <source>
        <dbReference type="EMBL" id="MCQ4633895.1"/>
    </source>
</evidence>
<reference evidence="2" key="1">
    <citation type="submission" date="2021-07" db="EMBL/GenBank/DDBJ databases">
        <title>Shinella sp. nov., a novel member of the genus Shinella from water.</title>
        <authorList>
            <person name="Deng Y."/>
        </authorList>
    </citation>
    <scope>NUCLEOTIDE SEQUENCE</scope>
    <source>
        <strain evidence="2">CPCC 100929</strain>
    </source>
</reference>
<sequence>MQREKPLYRRVNTRTRGVNHGSGGDYRWSRRREDRVHEGAMRSGQRHGLDYTPLFKFLLSRVGEDWDGVHAEAVARLDKAEPISWMVARSEAEKKPFVRMGESSYYSGLFVDGENRLRLVDPELRVEHMEPRCACCTHTFNGVPFTRKYAAP</sequence>
<name>A0ABT1RFD6_9HYPH</name>
<feature type="region of interest" description="Disordered" evidence="1">
    <location>
        <begin position="1"/>
        <end position="26"/>
    </location>
</feature>
<evidence type="ECO:0000256" key="1">
    <source>
        <dbReference type="SAM" id="MobiDB-lite"/>
    </source>
</evidence>
<organism evidence="2 3">
    <name type="scientific">Shinella lacus</name>
    <dbReference type="NCBI Taxonomy" id="2654216"/>
    <lineage>
        <taxon>Bacteria</taxon>
        <taxon>Pseudomonadati</taxon>
        <taxon>Pseudomonadota</taxon>
        <taxon>Alphaproteobacteria</taxon>
        <taxon>Hyphomicrobiales</taxon>
        <taxon>Rhizobiaceae</taxon>
        <taxon>Shinella</taxon>
    </lineage>
</organism>
<dbReference type="RefSeq" id="WP_256120507.1">
    <property type="nucleotide sequence ID" value="NZ_WHSB02000015.1"/>
</dbReference>